<dbReference type="PANTHER" id="PTHR42957">
    <property type="entry name" value="HELICASE MJ1565-RELATED"/>
    <property type="match status" value="1"/>
</dbReference>
<dbReference type="InterPro" id="IPR008571">
    <property type="entry name" value="HerA-like"/>
</dbReference>
<sequence length="448" mass="51499">MLNPSFFITQQLNYQSDKIIPLSDEEKWNLSAIYSFLSENNQNIKIADIEIFGKINKTPSPKEESIFNQNLTPIPPTTFIYPMEEKDNLIFKINHAGYIMGSPIKFGKLLTTDIDIYLDLDKIVPMHMAVLGTTGSGKTTFIRRFLENINEERIKIYIFDIYQEYSKVLNVDNKNILAFKDSLFPIDIGDIKELLKNSGIDLQERSREEKAIFNLFRKYIKPDLDLIGFNQKNLKEIIEEASTIRFLERDIKEQILDFISILIKDYSEEAITSQKENIELIRKSLDATEKFIIYDLKNINNIESRINIVGLILKEIFRKAQLTKEKSLIILEEAHNFAPEKGFGEIQTGRENLAFIMAKKIATEGRKFNLGLVAITQRPANINKYVLSQLNTQVIFKLINKNDLDAVSIFFESNKEDIFNLLPFLKPGSCFITGLAVPFGILAKIKLG</sequence>
<dbReference type="Gene3D" id="3.40.50.300">
    <property type="entry name" value="P-loop containing nucleotide triphosphate hydrolases"/>
    <property type="match status" value="2"/>
</dbReference>
<dbReference type="InterPro" id="IPR003593">
    <property type="entry name" value="AAA+_ATPase"/>
</dbReference>
<dbReference type="PANTHER" id="PTHR42957:SF1">
    <property type="entry name" value="HELICASE MJ1565-RELATED"/>
    <property type="match status" value="1"/>
</dbReference>
<gene>
    <name evidence="2" type="ORF">SAMN06264868_102123</name>
</gene>
<name>A0AA45WJH4_9AQUI</name>
<comment type="caution">
    <text evidence="2">The sequence shown here is derived from an EMBL/GenBank/DDBJ whole genome shotgun (WGS) entry which is preliminary data.</text>
</comment>
<reference evidence="2" key="1">
    <citation type="submission" date="2017-05" db="EMBL/GenBank/DDBJ databases">
        <authorList>
            <person name="Varghese N."/>
            <person name="Submissions S."/>
        </authorList>
    </citation>
    <scope>NUCLEOTIDE SEQUENCE</scope>
    <source>
        <strain evidence="2">DSM 18763</strain>
    </source>
</reference>
<organism evidence="2 3">
    <name type="scientific">Venenivibrio stagnispumantis</name>
    <dbReference type="NCBI Taxonomy" id="407998"/>
    <lineage>
        <taxon>Bacteria</taxon>
        <taxon>Pseudomonadati</taxon>
        <taxon>Aquificota</taxon>
        <taxon>Aquificia</taxon>
        <taxon>Aquificales</taxon>
        <taxon>Hydrogenothermaceae</taxon>
        <taxon>Venenivibrio</taxon>
    </lineage>
</organism>
<feature type="domain" description="AAA+ ATPase" evidence="1">
    <location>
        <begin position="124"/>
        <end position="396"/>
    </location>
</feature>
<proteinExistence type="predicted"/>
<keyword evidence="2" id="KW-0067">ATP-binding</keyword>
<keyword evidence="2" id="KW-0347">Helicase</keyword>
<evidence type="ECO:0000259" key="1">
    <source>
        <dbReference type="SMART" id="SM00382"/>
    </source>
</evidence>
<dbReference type="InterPro" id="IPR027417">
    <property type="entry name" value="P-loop_NTPase"/>
</dbReference>
<dbReference type="RefSeq" id="WP_265133387.1">
    <property type="nucleotide sequence ID" value="NZ_FXTX01000002.1"/>
</dbReference>
<accession>A0AA45WJH4</accession>
<evidence type="ECO:0000313" key="3">
    <source>
        <dbReference type="Proteomes" id="UP001157947"/>
    </source>
</evidence>
<dbReference type="GO" id="GO:0004386">
    <property type="term" value="F:helicase activity"/>
    <property type="evidence" value="ECO:0007669"/>
    <property type="project" value="UniProtKB-KW"/>
</dbReference>
<keyword evidence="2" id="KW-0378">Hydrolase</keyword>
<dbReference type="SUPFAM" id="SSF52540">
    <property type="entry name" value="P-loop containing nucleoside triphosphate hydrolases"/>
    <property type="match status" value="1"/>
</dbReference>
<protein>
    <submittedName>
        <fullName evidence="2">DNA helicase HerA, contains HAS-barrel and ATPase domains</fullName>
    </submittedName>
</protein>
<dbReference type="SMART" id="SM00382">
    <property type="entry name" value="AAA"/>
    <property type="match status" value="1"/>
</dbReference>
<evidence type="ECO:0000313" key="2">
    <source>
        <dbReference type="EMBL" id="SMP03226.1"/>
    </source>
</evidence>
<dbReference type="EMBL" id="FXTX01000002">
    <property type="protein sequence ID" value="SMP03226.1"/>
    <property type="molecule type" value="Genomic_DNA"/>
</dbReference>
<dbReference type="Pfam" id="PF01935">
    <property type="entry name" value="DUF87"/>
    <property type="match status" value="1"/>
</dbReference>
<keyword evidence="3" id="KW-1185">Reference proteome</keyword>
<dbReference type="InterPro" id="IPR002789">
    <property type="entry name" value="HerA_central"/>
</dbReference>
<dbReference type="Proteomes" id="UP001157947">
    <property type="component" value="Unassembled WGS sequence"/>
</dbReference>
<dbReference type="AlphaFoldDB" id="A0AA45WJH4"/>
<keyword evidence="2" id="KW-0547">Nucleotide-binding</keyword>